<gene>
    <name evidence="5" type="ORF">CHIRRI_LOCUS11597</name>
</gene>
<comment type="subunit">
    <text evidence="3">Component of the endosomal sorting complex required for transport II (ESCRT-II).</text>
</comment>
<dbReference type="InterPro" id="IPR036388">
    <property type="entry name" value="WH-like_DNA-bd_sf"/>
</dbReference>
<evidence type="ECO:0000313" key="5">
    <source>
        <dbReference type="EMBL" id="CAG9808761.1"/>
    </source>
</evidence>
<dbReference type="PIRSF" id="PIRSF017215">
    <property type="entry name" value="ESCRT2_Vps22"/>
    <property type="match status" value="1"/>
</dbReference>
<evidence type="ECO:0000256" key="2">
    <source>
        <dbReference type="ARBA" id="ARBA00017052"/>
    </source>
</evidence>
<dbReference type="PANTHER" id="PTHR12806:SF0">
    <property type="entry name" value="VACUOLAR-SORTING PROTEIN SNF8"/>
    <property type="match status" value="1"/>
</dbReference>
<keyword evidence="4" id="KW-0175">Coiled coil</keyword>
<evidence type="ECO:0000313" key="6">
    <source>
        <dbReference type="Proteomes" id="UP001153620"/>
    </source>
</evidence>
<dbReference type="InterPro" id="IPR040608">
    <property type="entry name" value="Snf8/Vps36"/>
</dbReference>
<dbReference type="EMBL" id="OU895879">
    <property type="protein sequence ID" value="CAG9808761.1"/>
    <property type="molecule type" value="Genomic_DNA"/>
</dbReference>
<dbReference type="Gene3D" id="1.10.10.10">
    <property type="entry name" value="Winged helix-like DNA-binding domain superfamily/Winged helix DNA-binding domain"/>
    <property type="match status" value="2"/>
</dbReference>
<comment type="function">
    <text evidence="3">Component of the endosomal sorting complex required for transport II (ESCRT-II), which is required for multivesicular body (MVB) formation and sorting of endosomal cargo proteins into MVBs.</text>
</comment>
<dbReference type="GO" id="GO:0000814">
    <property type="term" value="C:ESCRT II complex"/>
    <property type="evidence" value="ECO:0007669"/>
    <property type="project" value="UniProtKB-UniRule"/>
</dbReference>
<dbReference type="FunFam" id="1.10.10.10:FF:000085">
    <property type="entry name" value="Vacuolar-sorting protein SNF8"/>
    <property type="match status" value="1"/>
</dbReference>
<proteinExistence type="inferred from homology"/>
<dbReference type="Proteomes" id="UP001153620">
    <property type="component" value="Chromosome 3"/>
</dbReference>
<keyword evidence="3" id="KW-0653">Protein transport</keyword>
<dbReference type="PANTHER" id="PTHR12806">
    <property type="entry name" value="EAP30 SUBUNIT OF ELL COMPLEX"/>
    <property type="match status" value="1"/>
</dbReference>
<comment type="similarity">
    <text evidence="1 3">Belongs to the SNF8 family.</text>
</comment>
<name>A0A9N9S3G7_9DIPT</name>
<evidence type="ECO:0000256" key="4">
    <source>
        <dbReference type="SAM" id="Coils"/>
    </source>
</evidence>
<keyword evidence="6" id="KW-1185">Reference proteome</keyword>
<dbReference type="AlphaFoldDB" id="A0A9N9S3G7"/>
<dbReference type="Gene3D" id="6.10.140.180">
    <property type="match status" value="1"/>
</dbReference>
<protein>
    <recommendedName>
        <fullName evidence="2 3">Vacuolar-sorting protein SNF8</fullName>
    </recommendedName>
</protein>
<dbReference type="OrthoDB" id="283883at2759"/>
<feature type="coiled-coil region" evidence="4">
    <location>
        <begin position="32"/>
        <end position="59"/>
    </location>
</feature>
<reference evidence="5" key="2">
    <citation type="submission" date="2022-10" db="EMBL/GenBank/DDBJ databases">
        <authorList>
            <consortium name="ENA_rothamsted_submissions"/>
            <consortium name="culmorum"/>
            <person name="King R."/>
        </authorList>
    </citation>
    <scope>NUCLEOTIDE SEQUENCE</scope>
</reference>
<evidence type="ECO:0000256" key="3">
    <source>
        <dbReference type="PIRNR" id="PIRNR017215"/>
    </source>
</evidence>
<dbReference type="SUPFAM" id="SSF46785">
    <property type="entry name" value="Winged helix' DNA-binding domain"/>
    <property type="match status" value="2"/>
</dbReference>
<reference evidence="5" key="1">
    <citation type="submission" date="2022-01" db="EMBL/GenBank/DDBJ databases">
        <authorList>
            <person name="King R."/>
        </authorList>
    </citation>
    <scope>NUCLEOTIDE SEQUENCE</scope>
</reference>
<dbReference type="GO" id="GO:0043328">
    <property type="term" value="P:protein transport to vacuole involved in ubiquitin-dependent protein catabolic process via the multivesicular body sorting pathway"/>
    <property type="evidence" value="ECO:0007669"/>
    <property type="project" value="TreeGrafter"/>
</dbReference>
<dbReference type="InterPro" id="IPR016689">
    <property type="entry name" value="ESCRT-2_cplx_Snf8"/>
</dbReference>
<keyword evidence="3" id="KW-0813">Transport</keyword>
<dbReference type="Pfam" id="PF04157">
    <property type="entry name" value="EAP30"/>
    <property type="match status" value="1"/>
</dbReference>
<organism evidence="5 6">
    <name type="scientific">Chironomus riparius</name>
    <dbReference type="NCBI Taxonomy" id="315576"/>
    <lineage>
        <taxon>Eukaryota</taxon>
        <taxon>Metazoa</taxon>
        <taxon>Ecdysozoa</taxon>
        <taxon>Arthropoda</taxon>
        <taxon>Hexapoda</taxon>
        <taxon>Insecta</taxon>
        <taxon>Pterygota</taxon>
        <taxon>Neoptera</taxon>
        <taxon>Endopterygota</taxon>
        <taxon>Diptera</taxon>
        <taxon>Nematocera</taxon>
        <taxon>Chironomoidea</taxon>
        <taxon>Chironomidae</taxon>
        <taxon>Chironominae</taxon>
        <taxon>Chironomus</taxon>
    </lineage>
</organism>
<sequence>MRRRAGVGAIQKQKLEADKFRDKGTQLQDSQFEQMSKQVVSLKENLEEFSDKYKSEIRKNPTFRRQFTEMCAAIGVDPLSSSKGVWSVLGMGDFYFELSIQIVEICLASAESTGGMMELSEIKERLSKSRRQKIQQEITTEDVLLATKKLKAFGNSFQVHPLGKNRYIIQSIPGELSLQETKALSTAANTENGAITKSLLMKELGWNEIRTQQAIDKLISEGLVWVDSQCDDEPTYYFPSLFPGRKNKIEST</sequence>
<accession>A0A9N9S3G7</accession>
<dbReference type="InterPro" id="IPR036390">
    <property type="entry name" value="WH_DNA-bd_sf"/>
</dbReference>
<evidence type="ECO:0000256" key="1">
    <source>
        <dbReference type="ARBA" id="ARBA00009834"/>
    </source>
</evidence>